<name>M5C6I4_THACB</name>
<accession>M5C6I4</accession>
<dbReference type="Proteomes" id="UP000012065">
    <property type="component" value="Unassembled WGS sequence"/>
</dbReference>
<evidence type="ECO:0000313" key="2">
    <source>
        <dbReference type="EMBL" id="CCO34695.1"/>
    </source>
</evidence>
<proteinExistence type="predicted"/>
<organism evidence="2 3">
    <name type="scientific">Thanatephorus cucumeris (strain AG1-IB / isolate 7/3/14)</name>
    <name type="common">Lettuce bottom rot fungus</name>
    <name type="synonym">Rhizoctonia solani</name>
    <dbReference type="NCBI Taxonomy" id="1108050"/>
    <lineage>
        <taxon>Eukaryota</taxon>
        <taxon>Fungi</taxon>
        <taxon>Dikarya</taxon>
        <taxon>Basidiomycota</taxon>
        <taxon>Agaricomycotina</taxon>
        <taxon>Agaricomycetes</taxon>
        <taxon>Cantharellales</taxon>
        <taxon>Ceratobasidiaceae</taxon>
        <taxon>Rhizoctonia</taxon>
        <taxon>Rhizoctonia solani AG-1</taxon>
    </lineage>
</organism>
<comment type="caution">
    <text evidence="2">The sequence shown here is derived from an EMBL/GenBank/DDBJ whole genome shotgun (WGS) entry which is preliminary data.</text>
</comment>
<protein>
    <submittedName>
        <fullName evidence="2">Uncharacterized protein</fullName>
    </submittedName>
</protein>
<dbReference type="AlphaFoldDB" id="M5C6I4"/>
<feature type="compositionally biased region" description="Basic and acidic residues" evidence="1">
    <location>
        <begin position="100"/>
        <end position="110"/>
    </location>
</feature>
<dbReference type="EMBL" id="CAOJ01013504">
    <property type="protein sequence ID" value="CCO34695.1"/>
    <property type="molecule type" value="Genomic_DNA"/>
</dbReference>
<dbReference type="HOGENOM" id="CLU_153391_0_0_1"/>
<sequence length="139" mass="15810">MDLDNWESRIDWDDYIPEAQTIQSMDDIDLEVEHTNDNRRIFRLENFVIYDTKTRRLAAFDISNVDSLCIIGKAIPIIPDINDDDGGKSEYGEGPSEDSDAARRRARAGEEPPYEVNLQLSAIEKADYTYLDVSAACCE</sequence>
<feature type="region of interest" description="Disordered" evidence="1">
    <location>
        <begin position="78"/>
        <end position="112"/>
    </location>
</feature>
<evidence type="ECO:0000256" key="1">
    <source>
        <dbReference type="SAM" id="MobiDB-lite"/>
    </source>
</evidence>
<reference evidence="2 3" key="1">
    <citation type="journal article" date="2013" name="J. Biotechnol.">
        <title>Establishment and interpretation of the genome sequence of the phytopathogenic fungus Rhizoctonia solani AG1-IB isolate 7/3/14.</title>
        <authorList>
            <person name="Wibberg D.W."/>
            <person name="Jelonek L.J."/>
            <person name="Rupp O.R."/>
            <person name="Hennig M.H."/>
            <person name="Eikmeyer F.E."/>
            <person name="Goesmann A.G."/>
            <person name="Hartmann A.H."/>
            <person name="Borriss R.B."/>
            <person name="Grosch R.G."/>
            <person name="Puehler A.P."/>
            <person name="Schlueter A.S."/>
        </authorList>
    </citation>
    <scope>NUCLEOTIDE SEQUENCE [LARGE SCALE GENOMIC DNA]</scope>
    <source>
        <strain evidence="3">AG1-IB / isolate 7/3/14</strain>
    </source>
</reference>
<evidence type="ECO:0000313" key="3">
    <source>
        <dbReference type="Proteomes" id="UP000012065"/>
    </source>
</evidence>
<gene>
    <name evidence="2" type="ORF">BN14_08801</name>
</gene>